<keyword evidence="17" id="KW-0675">Receptor</keyword>
<comment type="similarity">
    <text evidence="11 12">Belongs to the TonB-dependent receptor family.</text>
</comment>
<evidence type="ECO:0000256" key="13">
    <source>
        <dbReference type="SAM" id="MobiDB-lite"/>
    </source>
</evidence>
<name>A0ABW4MAM8_9SPHN</name>
<evidence type="ECO:0000256" key="2">
    <source>
        <dbReference type="ARBA" id="ARBA00022448"/>
    </source>
</evidence>
<evidence type="ECO:0000256" key="11">
    <source>
        <dbReference type="PROSITE-ProRule" id="PRU01360"/>
    </source>
</evidence>
<dbReference type="PROSITE" id="PS52016">
    <property type="entry name" value="TONB_DEPENDENT_REC_3"/>
    <property type="match status" value="1"/>
</dbReference>
<keyword evidence="10 11" id="KW-0998">Cell outer membrane</keyword>
<keyword evidence="7" id="KW-0406">Ion transport</keyword>
<evidence type="ECO:0000256" key="1">
    <source>
        <dbReference type="ARBA" id="ARBA00004571"/>
    </source>
</evidence>
<dbReference type="Proteomes" id="UP001597215">
    <property type="component" value="Unassembled WGS sequence"/>
</dbReference>
<keyword evidence="8 12" id="KW-0798">TonB box</keyword>
<dbReference type="Gene3D" id="2.40.170.20">
    <property type="entry name" value="TonB-dependent receptor, beta-barrel domain"/>
    <property type="match status" value="3"/>
</dbReference>
<keyword evidence="3 11" id="KW-1134">Transmembrane beta strand</keyword>
<feature type="domain" description="TonB-dependent receptor plug" evidence="16">
    <location>
        <begin position="62"/>
        <end position="171"/>
    </location>
</feature>
<keyword evidence="9 11" id="KW-0472">Membrane</keyword>
<dbReference type="InterPro" id="IPR000531">
    <property type="entry name" value="Beta-barrel_TonB"/>
</dbReference>
<feature type="chain" id="PRO_5046636741" evidence="14">
    <location>
        <begin position="30"/>
        <end position="874"/>
    </location>
</feature>
<dbReference type="Pfam" id="PF07715">
    <property type="entry name" value="Plug"/>
    <property type="match status" value="1"/>
</dbReference>
<gene>
    <name evidence="17" type="ORF">ACFSAG_01075</name>
</gene>
<evidence type="ECO:0000256" key="8">
    <source>
        <dbReference type="ARBA" id="ARBA00023077"/>
    </source>
</evidence>
<keyword evidence="5 11" id="KW-0812">Transmembrane</keyword>
<dbReference type="SUPFAM" id="SSF56935">
    <property type="entry name" value="Porins"/>
    <property type="match status" value="1"/>
</dbReference>
<evidence type="ECO:0000256" key="12">
    <source>
        <dbReference type="RuleBase" id="RU003357"/>
    </source>
</evidence>
<keyword evidence="2 11" id="KW-0813">Transport</keyword>
<feature type="region of interest" description="Disordered" evidence="13">
    <location>
        <begin position="750"/>
        <end position="769"/>
    </location>
</feature>
<comment type="caution">
    <text evidence="17">The sequence shown here is derived from an EMBL/GenBank/DDBJ whole genome shotgun (WGS) entry which is preliminary data.</text>
</comment>
<evidence type="ECO:0000256" key="3">
    <source>
        <dbReference type="ARBA" id="ARBA00022452"/>
    </source>
</evidence>
<feature type="signal peptide" evidence="14">
    <location>
        <begin position="1"/>
        <end position="29"/>
    </location>
</feature>
<dbReference type="InterPro" id="IPR039426">
    <property type="entry name" value="TonB-dep_rcpt-like"/>
</dbReference>
<comment type="subcellular location">
    <subcellularLocation>
        <location evidence="1 11">Cell outer membrane</location>
        <topology evidence="1 11">Multi-pass membrane protein</topology>
    </subcellularLocation>
</comment>
<accession>A0ABW4MAM8</accession>
<dbReference type="EMBL" id="JBHUEL010000002">
    <property type="protein sequence ID" value="MFD1765432.1"/>
    <property type="molecule type" value="Genomic_DNA"/>
</dbReference>
<dbReference type="PANTHER" id="PTHR32552">
    <property type="entry name" value="FERRICHROME IRON RECEPTOR-RELATED"/>
    <property type="match status" value="1"/>
</dbReference>
<feature type="domain" description="TonB-dependent receptor-like beta-barrel" evidence="15">
    <location>
        <begin position="354"/>
        <end position="837"/>
    </location>
</feature>
<organism evidence="17 18">
    <name type="scientific">Sphingorhabdus buctiana</name>
    <dbReference type="NCBI Taxonomy" id="1508805"/>
    <lineage>
        <taxon>Bacteria</taxon>
        <taxon>Pseudomonadati</taxon>
        <taxon>Pseudomonadota</taxon>
        <taxon>Alphaproteobacteria</taxon>
        <taxon>Sphingomonadales</taxon>
        <taxon>Sphingomonadaceae</taxon>
        <taxon>Sphingorhabdus</taxon>
    </lineage>
</organism>
<dbReference type="Pfam" id="PF00593">
    <property type="entry name" value="TonB_dep_Rec_b-barrel"/>
    <property type="match status" value="1"/>
</dbReference>
<dbReference type="InterPro" id="IPR036942">
    <property type="entry name" value="Beta-barrel_TonB_sf"/>
</dbReference>
<proteinExistence type="inferred from homology"/>
<dbReference type="RefSeq" id="WP_381510696.1">
    <property type="nucleotide sequence ID" value="NZ_JBHUEL010000002.1"/>
</dbReference>
<evidence type="ECO:0000259" key="16">
    <source>
        <dbReference type="Pfam" id="PF07715"/>
    </source>
</evidence>
<dbReference type="PANTHER" id="PTHR32552:SF81">
    <property type="entry name" value="TONB-DEPENDENT OUTER MEMBRANE RECEPTOR"/>
    <property type="match status" value="1"/>
</dbReference>
<evidence type="ECO:0000256" key="5">
    <source>
        <dbReference type="ARBA" id="ARBA00022692"/>
    </source>
</evidence>
<evidence type="ECO:0000256" key="9">
    <source>
        <dbReference type="ARBA" id="ARBA00023136"/>
    </source>
</evidence>
<evidence type="ECO:0000256" key="6">
    <source>
        <dbReference type="ARBA" id="ARBA00023004"/>
    </source>
</evidence>
<reference evidence="18" key="1">
    <citation type="journal article" date="2019" name="Int. J. Syst. Evol. Microbiol.">
        <title>The Global Catalogue of Microorganisms (GCM) 10K type strain sequencing project: providing services to taxonomists for standard genome sequencing and annotation.</title>
        <authorList>
            <consortium name="The Broad Institute Genomics Platform"/>
            <consortium name="The Broad Institute Genome Sequencing Center for Infectious Disease"/>
            <person name="Wu L."/>
            <person name="Ma J."/>
        </authorList>
    </citation>
    <scope>NUCLEOTIDE SEQUENCE [LARGE SCALE GENOMIC DNA]</scope>
    <source>
        <strain evidence="18">CGMCC 1.12449</strain>
    </source>
</reference>
<evidence type="ECO:0000256" key="14">
    <source>
        <dbReference type="SAM" id="SignalP"/>
    </source>
</evidence>
<keyword evidence="14" id="KW-0732">Signal</keyword>
<evidence type="ECO:0000313" key="18">
    <source>
        <dbReference type="Proteomes" id="UP001597215"/>
    </source>
</evidence>
<keyword evidence="6" id="KW-0408">Iron</keyword>
<evidence type="ECO:0000256" key="7">
    <source>
        <dbReference type="ARBA" id="ARBA00023065"/>
    </source>
</evidence>
<evidence type="ECO:0000259" key="15">
    <source>
        <dbReference type="Pfam" id="PF00593"/>
    </source>
</evidence>
<sequence length="874" mass="93694">MKFAQTAVRCALLSSISIASIGLASAAQAQDAGTETSETATAEEEVAFDEIIVTATRRDQAAQDIPLAVSVVAGEQLANAGVVDIRGIQQLAPSLKTTTGQSAATGAVLTIRGIGTAGDNPGFEPAVGVFIDGVFRARAGVALAELPPIDRVEVLRGPQGTLFGRNTSAGALNITTTKPKFELGGYAELSYGNYDEIEAKAGVTGPVSEQLALRLDGGYHKRDGYIKLANEDGSVNNVNRWFARGQAYFENDDINFRFIADVAKTNEDCCGALNTGSGFSLFPTIDASTNSAIAFIAGNAIEALSANPLAGGAVGRDGIVRPFDAKGRVMATTPGRGLTEKVDEWGVSGELNWDFGGATLTSITAYRDWKALRDQDIDFSGLDRAYRDDYRTGITDFTQELRLQGSAFNDKLDWLVGAFYLNEKLTMTDTIRFGAQADQYTDAVINGLTRSVALPTGLQLFGTLGAGVPLFGQVALATNPALAAAAAGNPALLALFTSPLPRTPAGAGQTADKYRVDTDAIALFTHNIINFSDNLTLTLGLRYNYEKKQIDTDLNSVVPACSFFQNPATLPYRQALQASGLFGGAYLLGCNPAVNSEFNGLRSDKRSESEFTGTARLAYKVNDDVLLFGGYDRGYKSGGYNLDRAGFDSVLLGGNGAQLTDLEFGNESVDAYEVGVKTNFTREFQFNASLFYSNFKNYQSNRFLGNNFVVLNYDKLVSKGVELESIIRPHPDFVVNLGYTYLDAKVSDPAAGSDDGQQASNQPKHAITGGVTWTPRLGEGVNGLLHADWRYNSDHFPLNDPLGRRFTGNDGYGIVNLRAGVNFADGKYSVEGYVENLFNTYYNITAFPIPEQGNSFAVYPAPPRFYGVKLGVKF</sequence>
<keyword evidence="4" id="KW-0410">Iron transport</keyword>
<evidence type="ECO:0000313" key="17">
    <source>
        <dbReference type="EMBL" id="MFD1765432.1"/>
    </source>
</evidence>
<evidence type="ECO:0000256" key="4">
    <source>
        <dbReference type="ARBA" id="ARBA00022496"/>
    </source>
</evidence>
<keyword evidence="18" id="KW-1185">Reference proteome</keyword>
<dbReference type="InterPro" id="IPR012910">
    <property type="entry name" value="Plug_dom"/>
</dbReference>
<protein>
    <submittedName>
        <fullName evidence="17">TonB-dependent receptor</fullName>
    </submittedName>
</protein>
<evidence type="ECO:0000256" key="10">
    <source>
        <dbReference type="ARBA" id="ARBA00023237"/>
    </source>
</evidence>